<sequence>MEASCAPRSDAERLRSWSAARRGALVGVGFPGGIKVGLWAGLCLGFPSDPAKPEETLVEARSDTDVQIVRQTRV</sequence>
<keyword evidence="2" id="KW-1185">Reference proteome</keyword>
<dbReference type="AlphaFoldDB" id="A0ABD3HQQ1"/>
<protein>
    <submittedName>
        <fullName evidence="1">Uncharacterized protein</fullName>
    </submittedName>
</protein>
<organism evidence="1 2">
    <name type="scientific">Riccia sorocarpa</name>
    <dbReference type="NCBI Taxonomy" id="122646"/>
    <lineage>
        <taxon>Eukaryota</taxon>
        <taxon>Viridiplantae</taxon>
        <taxon>Streptophyta</taxon>
        <taxon>Embryophyta</taxon>
        <taxon>Marchantiophyta</taxon>
        <taxon>Marchantiopsida</taxon>
        <taxon>Marchantiidae</taxon>
        <taxon>Marchantiales</taxon>
        <taxon>Ricciaceae</taxon>
        <taxon>Riccia</taxon>
    </lineage>
</organism>
<dbReference type="Proteomes" id="UP001633002">
    <property type="component" value="Unassembled WGS sequence"/>
</dbReference>
<name>A0ABD3HQQ1_9MARC</name>
<comment type="caution">
    <text evidence="1">The sequence shown here is derived from an EMBL/GenBank/DDBJ whole genome shotgun (WGS) entry which is preliminary data.</text>
</comment>
<proteinExistence type="predicted"/>
<gene>
    <name evidence="1" type="ORF">R1sor_007384</name>
</gene>
<accession>A0ABD3HQQ1</accession>
<reference evidence="1 2" key="1">
    <citation type="submission" date="2024-09" db="EMBL/GenBank/DDBJ databases">
        <title>Chromosome-scale assembly of Riccia sorocarpa.</title>
        <authorList>
            <person name="Paukszto L."/>
        </authorList>
    </citation>
    <scope>NUCLEOTIDE SEQUENCE [LARGE SCALE GENOMIC DNA]</scope>
    <source>
        <strain evidence="1">LP-2024</strain>
        <tissue evidence="1">Aerial parts of the thallus</tissue>
    </source>
</reference>
<dbReference type="EMBL" id="JBJQOH010000003">
    <property type="protein sequence ID" value="KAL3693733.1"/>
    <property type="molecule type" value="Genomic_DNA"/>
</dbReference>
<evidence type="ECO:0000313" key="1">
    <source>
        <dbReference type="EMBL" id="KAL3693733.1"/>
    </source>
</evidence>
<evidence type="ECO:0000313" key="2">
    <source>
        <dbReference type="Proteomes" id="UP001633002"/>
    </source>
</evidence>